<evidence type="ECO:0000256" key="1">
    <source>
        <dbReference type="SAM" id="MobiDB-lite"/>
    </source>
</evidence>
<dbReference type="AlphaFoldDB" id="A0A6C0JVU1"/>
<proteinExistence type="predicted"/>
<sequence length="69" mass="7518">MDWLSNLLSSAKDIISSSAEKAAGVLKQTPAAPFVEPLPGVTPEKSGITSGGGRRRKARKSRKTRRRRR</sequence>
<evidence type="ECO:0000313" key="2">
    <source>
        <dbReference type="EMBL" id="QHU09865.1"/>
    </source>
</evidence>
<name>A0A6C0JVU1_9ZZZZ</name>
<reference evidence="2" key="1">
    <citation type="journal article" date="2020" name="Nature">
        <title>Giant virus diversity and host interactions through global metagenomics.</title>
        <authorList>
            <person name="Schulz F."/>
            <person name="Roux S."/>
            <person name="Paez-Espino D."/>
            <person name="Jungbluth S."/>
            <person name="Walsh D.A."/>
            <person name="Denef V.J."/>
            <person name="McMahon K.D."/>
            <person name="Konstantinidis K.T."/>
            <person name="Eloe-Fadrosh E.A."/>
            <person name="Kyrpides N.C."/>
            <person name="Woyke T."/>
        </authorList>
    </citation>
    <scope>NUCLEOTIDE SEQUENCE</scope>
    <source>
        <strain evidence="2">GVMAG-S-1101164-164</strain>
    </source>
</reference>
<accession>A0A6C0JVU1</accession>
<dbReference type="EMBL" id="MN740746">
    <property type="protein sequence ID" value="QHU09865.1"/>
    <property type="molecule type" value="Genomic_DNA"/>
</dbReference>
<protein>
    <submittedName>
        <fullName evidence="2">Uncharacterized protein</fullName>
    </submittedName>
</protein>
<feature type="region of interest" description="Disordered" evidence="1">
    <location>
        <begin position="31"/>
        <end position="69"/>
    </location>
</feature>
<feature type="compositionally biased region" description="Basic residues" evidence="1">
    <location>
        <begin position="53"/>
        <end position="69"/>
    </location>
</feature>
<organism evidence="2">
    <name type="scientific">viral metagenome</name>
    <dbReference type="NCBI Taxonomy" id="1070528"/>
    <lineage>
        <taxon>unclassified sequences</taxon>
        <taxon>metagenomes</taxon>
        <taxon>organismal metagenomes</taxon>
    </lineage>
</organism>